<keyword evidence="1" id="KW-0812">Transmembrane</keyword>
<feature type="transmembrane region" description="Helical" evidence="1">
    <location>
        <begin position="81"/>
        <end position="99"/>
    </location>
</feature>
<evidence type="ECO:0000256" key="1">
    <source>
        <dbReference type="SAM" id="Phobius"/>
    </source>
</evidence>
<name>A0A386TYR9_9AGAR</name>
<proteinExistence type="predicted"/>
<accession>A0A386TYR9</accession>
<dbReference type="EMBL" id="MH725797">
    <property type="protein sequence ID" value="AYE93329.1"/>
    <property type="molecule type" value="Genomic_DNA"/>
</dbReference>
<organism evidence="3">
    <name type="scientific">Termitomyces sp</name>
    <dbReference type="NCBI Taxonomy" id="1916073"/>
    <lineage>
        <taxon>Eukaryota</taxon>
        <taxon>Fungi</taxon>
        <taxon>Dikarya</taxon>
        <taxon>Basidiomycota</taxon>
        <taxon>Agaricomycotina</taxon>
        <taxon>Agaricomycetes</taxon>
        <taxon>Agaricomycetidae</taxon>
        <taxon>Agaricales</taxon>
        <taxon>Tricholomatineae</taxon>
        <taxon>Lyophyllaceae</taxon>
        <taxon>Termitomyces</taxon>
    </lineage>
</organism>
<keyword evidence="1" id="KW-0472">Membrane</keyword>
<feature type="transmembrane region" description="Helical" evidence="1">
    <location>
        <begin position="6"/>
        <end position="22"/>
    </location>
</feature>
<keyword evidence="3" id="KW-0496">Mitochondrion</keyword>
<dbReference type="EMBL" id="MH725797">
    <property type="protein sequence ID" value="AYE93328.1"/>
    <property type="molecule type" value="Genomic_DNA"/>
</dbReference>
<dbReference type="AlphaFoldDB" id="A0A386TYR9"/>
<reference evidence="3" key="1">
    <citation type="submission" date="2018-08" db="EMBL/GenBank/DDBJ databases">
        <title>Comparative mitochondrial genomics of the basidiomycete Termitomyces.</title>
        <authorList>
            <person name="Nieuwenhuis M."/>
        </authorList>
    </citation>
    <scope>NUCLEOTIDE SEQUENCE</scope>
    <source>
        <strain evidence="3">T32</strain>
    </source>
</reference>
<geneLocation type="mitochondrion" evidence="3"/>
<protein>
    <submittedName>
        <fullName evidence="3">Uncharacterized protein</fullName>
    </submittedName>
</protein>
<gene>
    <name evidence="2" type="ORF">C0992_000013</name>
    <name evidence="3" type="ORF">C0992_000014</name>
</gene>
<keyword evidence="1" id="KW-1133">Transmembrane helix</keyword>
<evidence type="ECO:0000313" key="2">
    <source>
        <dbReference type="EMBL" id="AYE93328.1"/>
    </source>
</evidence>
<evidence type="ECO:0000313" key="3">
    <source>
        <dbReference type="EMBL" id="AYE93329.1"/>
    </source>
</evidence>
<sequence length="265" mass="30247">MHYTLSLKNLYLIILNFIILNMKNILKRAWKGIVIGWNTPILPDHLLELQSRPIIRIFRVLGGISTLSLLGKGYIKLDIYGLYIAIILTSMFVIYNIYFSYQKIKHIRKIIKRGDLDVRNSPLDRFASLFVKLVVCGKGFCDYVPQIGGALGLLLGMDQILRESNREAFFGPLIGQGINKVFPNKSEVEIWKDNLQKHMATADSETRDSKVLNKLIADTKEFSHFSDNDRKDILSALDEIQRANNSDLAATQQKVRDILNNPPKK</sequence>